<keyword evidence="8" id="KW-0430">Lectin</keyword>
<keyword evidence="6 20" id="KW-0812">Transmembrane</keyword>
<dbReference type="GO" id="GO:0007165">
    <property type="term" value="P:signal transduction"/>
    <property type="evidence" value="ECO:0000318"/>
    <property type="project" value="GO_Central"/>
</dbReference>
<evidence type="ECO:0000256" key="19">
    <source>
        <dbReference type="PIRNR" id="PIRNR000641"/>
    </source>
</evidence>
<dbReference type="SUPFAM" id="SSF51110">
    <property type="entry name" value="alpha-D-mannose-specific plant lectins"/>
    <property type="match status" value="1"/>
</dbReference>
<dbReference type="CDD" id="cd00028">
    <property type="entry name" value="B_lectin"/>
    <property type="match status" value="1"/>
</dbReference>
<dbReference type="Proteomes" id="UP000008311">
    <property type="component" value="Unassembled WGS sequence"/>
</dbReference>
<dbReference type="InterPro" id="IPR024171">
    <property type="entry name" value="SRK-like_kinase"/>
</dbReference>
<keyword evidence="3 19" id="KW-0723">Serine/threonine-protein kinase</keyword>
<dbReference type="InterPro" id="IPR003609">
    <property type="entry name" value="Pan_app"/>
</dbReference>
<dbReference type="Pfam" id="PF01453">
    <property type="entry name" value="B_lectin"/>
    <property type="match status" value="1"/>
</dbReference>
<evidence type="ECO:0000256" key="3">
    <source>
        <dbReference type="ARBA" id="ARBA00022527"/>
    </source>
</evidence>
<evidence type="ECO:0000313" key="24">
    <source>
        <dbReference type="EMBL" id="EEF37892.1"/>
    </source>
</evidence>
<dbReference type="PANTHER" id="PTHR27002">
    <property type="entry name" value="RECEPTOR-LIKE SERINE/THREONINE-PROTEIN KINASE SD1-8"/>
    <property type="match status" value="1"/>
</dbReference>
<name>B9SEN3_RICCO</name>
<dbReference type="STRING" id="3988.B9SEN3"/>
<feature type="domain" description="Bulb-type lectin" evidence="22">
    <location>
        <begin position="26"/>
        <end position="148"/>
    </location>
</feature>
<evidence type="ECO:0000256" key="4">
    <source>
        <dbReference type="ARBA" id="ARBA00022553"/>
    </source>
</evidence>
<dbReference type="Pfam" id="PF08276">
    <property type="entry name" value="PAN_2"/>
    <property type="match status" value="1"/>
</dbReference>
<dbReference type="PROSITE" id="PS00108">
    <property type="entry name" value="PROTEIN_KINASE_ST"/>
    <property type="match status" value="1"/>
</dbReference>
<protein>
    <recommendedName>
        <fullName evidence="19">Receptor-like serine/threonine-protein kinase</fullName>
        <ecNumber evidence="19">2.7.11.1</ecNumber>
    </recommendedName>
</protein>
<keyword evidence="7" id="KW-0732">Signal</keyword>
<evidence type="ECO:0000313" key="25">
    <source>
        <dbReference type="Proteomes" id="UP000008311"/>
    </source>
</evidence>
<keyword evidence="15 24" id="KW-0675">Receptor</keyword>
<evidence type="ECO:0000256" key="13">
    <source>
        <dbReference type="ARBA" id="ARBA00023136"/>
    </source>
</evidence>
<accession>B9SEN3</accession>
<evidence type="ECO:0000256" key="9">
    <source>
        <dbReference type="ARBA" id="ARBA00022741"/>
    </source>
</evidence>
<reference evidence="25" key="1">
    <citation type="journal article" date="2010" name="Nat. Biotechnol.">
        <title>Draft genome sequence of the oilseed species Ricinus communis.</title>
        <authorList>
            <person name="Chan A.P."/>
            <person name="Crabtree J."/>
            <person name="Zhao Q."/>
            <person name="Lorenzi H."/>
            <person name="Orvis J."/>
            <person name="Puiu D."/>
            <person name="Melake-Berhan A."/>
            <person name="Jones K.M."/>
            <person name="Redman J."/>
            <person name="Chen G."/>
            <person name="Cahoon E.B."/>
            <person name="Gedil M."/>
            <person name="Stanke M."/>
            <person name="Haas B.J."/>
            <person name="Wortman J.R."/>
            <person name="Fraser-Liggett C.M."/>
            <person name="Ravel J."/>
            <person name="Rabinowicz P.D."/>
        </authorList>
    </citation>
    <scope>NUCLEOTIDE SEQUENCE [LARGE SCALE GENOMIC DNA]</scope>
    <source>
        <strain evidence="25">cv. Hale</strain>
    </source>
</reference>
<keyword evidence="11 19" id="KW-0067">ATP-binding</keyword>
<dbReference type="GO" id="GO:0006955">
    <property type="term" value="P:immune response"/>
    <property type="evidence" value="ECO:0000318"/>
    <property type="project" value="GO_Central"/>
</dbReference>
<evidence type="ECO:0000256" key="20">
    <source>
        <dbReference type="SAM" id="Phobius"/>
    </source>
</evidence>
<keyword evidence="4" id="KW-0597">Phosphoprotein</keyword>
<evidence type="ECO:0000256" key="12">
    <source>
        <dbReference type="ARBA" id="ARBA00022989"/>
    </source>
</evidence>
<dbReference type="Pfam" id="PF07714">
    <property type="entry name" value="PK_Tyr_Ser-Thr"/>
    <property type="match status" value="1"/>
</dbReference>
<keyword evidence="2" id="KW-1003">Cell membrane</keyword>
<evidence type="ECO:0000256" key="5">
    <source>
        <dbReference type="ARBA" id="ARBA00022679"/>
    </source>
</evidence>
<dbReference type="InterPro" id="IPR001480">
    <property type="entry name" value="Bulb-type_lectin_dom"/>
</dbReference>
<dbReference type="Gene3D" id="1.10.510.10">
    <property type="entry name" value="Transferase(Phosphotransferase) domain 1"/>
    <property type="match status" value="1"/>
</dbReference>
<dbReference type="FunFam" id="2.90.10.10:FF:000009">
    <property type="entry name" value="Receptor-like serine/threonine-protein kinase SD1-8"/>
    <property type="match status" value="1"/>
</dbReference>
<dbReference type="AlphaFoldDB" id="B9SEN3"/>
<evidence type="ECO:0000256" key="14">
    <source>
        <dbReference type="ARBA" id="ARBA00023157"/>
    </source>
</evidence>
<dbReference type="Gene3D" id="3.30.200.20">
    <property type="entry name" value="Phosphorylase Kinase, domain 1"/>
    <property type="match status" value="1"/>
</dbReference>
<dbReference type="InterPro" id="IPR000719">
    <property type="entry name" value="Prot_kinase_dom"/>
</dbReference>
<evidence type="ECO:0000256" key="6">
    <source>
        <dbReference type="ARBA" id="ARBA00022692"/>
    </source>
</evidence>
<dbReference type="PROSITE" id="PS50927">
    <property type="entry name" value="BULB_LECTIN"/>
    <property type="match status" value="1"/>
</dbReference>
<dbReference type="SMART" id="SM00220">
    <property type="entry name" value="S_TKc"/>
    <property type="match status" value="1"/>
</dbReference>
<dbReference type="GO" id="GO:0106310">
    <property type="term" value="F:protein serine kinase activity"/>
    <property type="evidence" value="ECO:0007669"/>
    <property type="project" value="RHEA"/>
</dbReference>
<keyword evidence="9 19" id="KW-0547">Nucleotide-binding</keyword>
<dbReference type="EC" id="2.7.11.1" evidence="19"/>
<keyword evidence="10 19" id="KW-0418">Kinase</keyword>
<dbReference type="GO" id="GO:0004674">
    <property type="term" value="F:protein serine/threonine kinase activity"/>
    <property type="evidence" value="ECO:0000318"/>
    <property type="project" value="GO_Central"/>
</dbReference>
<dbReference type="PROSITE" id="PS50948">
    <property type="entry name" value="PAN"/>
    <property type="match status" value="1"/>
</dbReference>
<evidence type="ECO:0000256" key="17">
    <source>
        <dbReference type="ARBA" id="ARBA00047899"/>
    </source>
</evidence>
<dbReference type="FunFam" id="1.10.510.10:FF:000060">
    <property type="entry name" value="G-type lectin S-receptor-like serine/threonine-protein kinase"/>
    <property type="match status" value="1"/>
</dbReference>
<dbReference type="PIRSF" id="PIRSF000641">
    <property type="entry name" value="SRK"/>
    <property type="match status" value="1"/>
</dbReference>
<comment type="catalytic activity">
    <reaction evidence="17 19">
        <text>L-threonyl-[protein] + ATP = O-phospho-L-threonyl-[protein] + ADP + H(+)</text>
        <dbReference type="Rhea" id="RHEA:46608"/>
        <dbReference type="Rhea" id="RHEA-COMP:11060"/>
        <dbReference type="Rhea" id="RHEA-COMP:11605"/>
        <dbReference type="ChEBI" id="CHEBI:15378"/>
        <dbReference type="ChEBI" id="CHEBI:30013"/>
        <dbReference type="ChEBI" id="CHEBI:30616"/>
        <dbReference type="ChEBI" id="CHEBI:61977"/>
        <dbReference type="ChEBI" id="CHEBI:456216"/>
        <dbReference type="EC" id="2.7.11.1"/>
    </reaction>
</comment>
<keyword evidence="5 19" id="KW-0808">Transferase</keyword>
<dbReference type="PANTHER" id="PTHR27002:SF944">
    <property type="entry name" value="G-TYPE LECTIN S-RECEPTOR-LIKE SERINE_THREONINE-PROTEIN KINASE CES101"/>
    <property type="match status" value="1"/>
</dbReference>
<evidence type="ECO:0000256" key="11">
    <source>
        <dbReference type="ARBA" id="ARBA00022840"/>
    </source>
</evidence>
<dbReference type="FunFam" id="3.30.200.20:FF:000195">
    <property type="entry name" value="G-type lectin S-receptor-like serine/threonine-protein kinase"/>
    <property type="match status" value="1"/>
</dbReference>
<dbReference type="InParanoid" id="B9SEN3"/>
<dbReference type="InterPro" id="IPR001245">
    <property type="entry name" value="Ser-Thr/Tyr_kinase_cat_dom"/>
</dbReference>
<dbReference type="CDD" id="cd14066">
    <property type="entry name" value="STKc_IRAK"/>
    <property type="match status" value="1"/>
</dbReference>
<evidence type="ECO:0000256" key="1">
    <source>
        <dbReference type="ARBA" id="ARBA00004251"/>
    </source>
</evidence>
<keyword evidence="25" id="KW-1185">Reference proteome</keyword>
<sequence>MRDTGLEFPVKLYMLCGLSFCLSHALETLRPIEKLYNNETLVSAGEVFELGFFASSEMSNHYLGIWFKKDKTKKAVWVANRDNPLIDSSGFLKIWSDGNMMMSDSRMQPIMVNIGFSATSSNTSATLLDSGNLILMQGEKIVWQSFDSPTDTFLPGMKLGWFDMDTDQPRRRFLLSWFSPYVPASGSFAVGLNAANKSDFSLFHHRTRIKEIGFWDGHNFRFIFESSSDKYNFSFVSNDKEVYLNFDNKGNTTSSWFVLSSTGEINEYTMTKQGIAMVNHSLCDGVSAFNSNDCLIELPLDCKHGNMFSEIKGLMPISMNRTSSSRWSLGDCEIMCRSNCSCTAFASLEDAGIRCELYYGDREDLVSVIGKGNNIIYIRGRASSDSGNQQTRKLWWVIAVPVISVIMIVLISLYFVRRTKRNRIGTLSSSLNKANRSPGTIKDTAGLLTFRSTSDTPSTEDGRTDVELLLIGFSCIARATNNFSDANKIGEGGFGPVYMGKLSGKEIAVKRLSTSSGQGIEEFKTEVQLISKLQHVNLVRLLGCCIEQEEKILIYEYMPNKSLDSFIFDPVKRRFLDWMQRKHIIEGIAQGLLYLHKYSRLRIVHRDLKTSNILLDSHMNPKISDFGMARIFSDNESRTKTKRVVGTYGYMSPEYGVHGLFSTKSDVYSFGVILIEIVSGRKNTSFYEFDNSSTLVGHAWELWNAGRCIELMDPVLADSFSVDELMQCIQVGLLCIQDNAEDRPTMADIVTILSNGGAVLPNPKKPIFSTQLRVDCPSSRHTPSLNLSTFSDIEAR</sequence>
<evidence type="ECO:0000256" key="18">
    <source>
        <dbReference type="ARBA" id="ARBA00048679"/>
    </source>
</evidence>
<evidence type="ECO:0000256" key="2">
    <source>
        <dbReference type="ARBA" id="ARBA00022475"/>
    </source>
</evidence>
<dbReference type="CDD" id="cd01098">
    <property type="entry name" value="PAN_AP_plant"/>
    <property type="match status" value="1"/>
</dbReference>
<evidence type="ECO:0000259" key="21">
    <source>
        <dbReference type="PROSITE" id="PS50011"/>
    </source>
</evidence>
<comment type="similarity">
    <text evidence="19">Belongs to the protein kinase superfamily. Ser/Thr protein kinase family.</text>
</comment>
<evidence type="ECO:0000256" key="7">
    <source>
        <dbReference type="ARBA" id="ARBA00022729"/>
    </source>
</evidence>
<feature type="domain" description="Apple" evidence="23">
    <location>
        <begin position="302"/>
        <end position="381"/>
    </location>
</feature>
<dbReference type="Gene3D" id="2.90.10.10">
    <property type="entry name" value="Bulb-type lectin domain"/>
    <property type="match status" value="1"/>
</dbReference>
<dbReference type="SMART" id="SM00108">
    <property type="entry name" value="B_lectin"/>
    <property type="match status" value="1"/>
</dbReference>
<evidence type="ECO:0000256" key="15">
    <source>
        <dbReference type="ARBA" id="ARBA00023170"/>
    </source>
</evidence>
<organism evidence="24 25">
    <name type="scientific">Ricinus communis</name>
    <name type="common">Castor bean</name>
    <dbReference type="NCBI Taxonomy" id="3988"/>
    <lineage>
        <taxon>Eukaryota</taxon>
        <taxon>Viridiplantae</taxon>
        <taxon>Streptophyta</taxon>
        <taxon>Embryophyta</taxon>
        <taxon>Tracheophyta</taxon>
        <taxon>Spermatophyta</taxon>
        <taxon>Magnoliopsida</taxon>
        <taxon>eudicotyledons</taxon>
        <taxon>Gunneridae</taxon>
        <taxon>Pentapetalae</taxon>
        <taxon>rosids</taxon>
        <taxon>fabids</taxon>
        <taxon>Malpighiales</taxon>
        <taxon>Euphorbiaceae</taxon>
        <taxon>Acalyphoideae</taxon>
        <taxon>Acalypheae</taxon>
        <taxon>Ricinus</taxon>
    </lineage>
</organism>
<dbReference type="EMBL" id="EQ973938">
    <property type="protein sequence ID" value="EEF37892.1"/>
    <property type="molecule type" value="Genomic_DNA"/>
</dbReference>
<feature type="domain" description="Protein kinase" evidence="21">
    <location>
        <begin position="483"/>
        <end position="768"/>
    </location>
</feature>
<evidence type="ECO:0000259" key="23">
    <source>
        <dbReference type="PROSITE" id="PS50948"/>
    </source>
</evidence>
<keyword evidence="12 20" id="KW-1133">Transmembrane helix</keyword>
<proteinExistence type="inferred from homology"/>
<dbReference type="GO" id="GO:0005886">
    <property type="term" value="C:plasma membrane"/>
    <property type="evidence" value="ECO:0000318"/>
    <property type="project" value="GO_Central"/>
</dbReference>
<dbReference type="GO" id="GO:0005524">
    <property type="term" value="F:ATP binding"/>
    <property type="evidence" value="ECO:0007669"/>
    <property type="project" value="UniProtKB-KW"/>
</dbReference>
<gene>
    <name evidence="24" type="ORF">RCOM_0220690</name>
</gene>
<dbReference type="eggNOG" id="ENOG502QW4P">
    <property type="taxonomic scope" value="Eukaryota"/>
</dbReference>
<dbReference type="InterPro" id="IPR036426">
    <property type="entry name" value="Bulb-type_lectin_dom_sf"/>
</dbReference>
<evidence type="ECO:0000256" key="10">
    <source>
        <dbReference type="ARBA" id="ARBA00022777"/>
    </source>
</evidence>
<dbReference type="InterPro" id="IPR011009">
    <property type="entry name" value="Kinase-like_dom_sf"/>
</dbReference>
<comment type="catalytic activity">
    <reaction evidence="18 19">
        <text>L-seryl-[protein] + ATP = O-phospho-L-seryl-[protein] + ADP + H(+)</text>
        <dbReference type="Rhea" id="RHEA:17989"/>
        <dbReference type="Rhea" id="RHEA-COMP:9863"/>
        <dbReference type="Rhea" id="RHEA-COMP:11604"/>
        <dbReference type="ChEBI" id="CHEBI:15378"/>
        <dbReference type="ChEBI" id="CHEBI:29999"/>
        <dbReference type="ChEBI" id="CHEBI:30616"/>
        <dbReference type="ChEBI" id="CHEBI:83421"/>
        <dbReference type="ChEBI" id="CHEBI:456216"/>
        <dbReference type="EC" id="2.7.11.1"/>
    </reaction>
</comment>
<keyword evidence="13 20" id="KW-0472">Membrane</keyword>
<dbReference type="PROSITE" id="PS50011">
    <property type="entry name" value="PROTEIN_KINASE_DOM"/>
    <property type="match status" value="1"/>
</dbReference>
<keyword evidence="16" id="KW-0325">Glycoprotein</keyword>
<keyword evidence="14" id="KW-1015">Disulfide bond</keyword>
<dbReference type="GO" id="GO:0030246">
    <property type="term" value="F:carbohydrate binding"/>
    <property type="evidence" value="ECO:0007669"/>
    <property type="project" value="UniProtKB-KW"/>
</dbReference>
<comment type="subcellular location">
    <subcellularLocation>
        <location evidence="1">Cell membrane</location>
        <topology evidence="1">Single-pass type I membrane protein</topology>
    </subcellularLocation>
</comment>
<evidence type="ECO:0000256" key="16">
    <source>
        <dbReference type="ARBA" id="ARBA00023180"/>
    </source>
</evidence>
<evidence type="ECO:0000256" key="8">
    <source>
        <dbReference type="ARBA" id="ARBA00022734"/>
    </source>
</evidence>
<dbReference type="SUPFAM" id="SSF56112">
    <property type="entry name" value="Protein kinase-like (PK-like)"/>
    <property type="match status" value="1"/>
</dbReference>
<feature type="transmembrane region" description="Helical" evidence="20">
    <location>
        <begin position="394"/>
        <end position="416"/>
    </location>
</feature>
<evidence type="ECO:0000259" key="22">
    <source>
        <dbReference type="PROSITE" id="PS50927"/>
    </source>
</evidence>
<dbReference type="InterPro" id="IPR008271">
    <property type="entry name" value="Ser/Thr_kinase_AS"/>
</dbReference>